<comment type="similarity">
    <text evidence="3">Belongs to the peptidase M36 family.</text>
</comment>
<evidence type="ECO:0000259" key="14">
    <source>
        <dbReference type="Pfam" id="PF07504"/>
    </source>
</evidence>
<evidence type="ECO:0000256" key="9">
    <source>
        <dbReference type="ARBA" id="ARBA00022833"/>
    </source>
</evidence>
<reference evidence="16" key="2">
    <citation type="submission" date="2016-04" db="EMBL/GenBank/DDBJ databases">
        <title>First Complete Genome Sequence of a Subdivision 6 Acidobacterium.</title>
        <authorList>
            <person name="Huang S."/>
            <person name="Vieira S."/>
            <person name="Bunk B."/>
            <person name="Riedel T."/>
            <person name="Sproeer C."/>
            <person name="Overmann J."/>
        </authorList>
    </citation>
    <scope>NUCLEOTIDE SEQUENCE [LARGE SCALE GENOMIC DNA]</scope>
    <source>
        <strain evidence="16">DSM 100886 HEG_-6_39</strain>
    </source>
</reference>
<dbReference type="OrthoDB" id="5289240at2"/>
<dbReference type="Proteomes" id="UP000076079">
    <property type="component" value="Chromosome"/>
</dbReference>
<reference evidence="15 16" key="1">
    <citation type="journal article" date="2016" name="Genome Announc.">
        <title>First Complete Genome Sequence of a Subdivision 6 Acidobacterium Strain.</title>
        <authorList>
            <person name="Huang S."/>
            <person name="Vieira S."/>
            <person name="Bunk B."/>
            <person name="Riedel T."/>
            <person name="Sproer C."/>
            <person name="Overmann J."/>
        </authorList>
    </citation>
    <scope>NUCLEOTIDE SEQUENCE [LARGE SCALE GENOMIC DNA]</scope>
    <source>
        <strain evidence="16">DSM 100886 HEG_-6_39</strain>
    </source>
</reference>
<keyword evidence="11" id="KW-0865">Zymogen</keyword>
<name>A0A143PLM5_LUTPR</name>
<evidence type="ECO:0000313" key="15">
    <source>
        <dbReference type="EMBL" id="AMY08684.1"/>
    </source>
</evidence>
<dbReference type="InterPro" id="IPR050371">
    <property type="entry name" value="Fungal_virulence_M36"/>
</dbReference>
<dbReference type="InterPro" id="IPR011096">
    <property type="entry name" value="FTP_domain"/>
</dbReference>
<dbReference type="GO" id="GO:0006508">
    <property type="term" value="P:proteolysis"/>
    <property type="evidence" value="ECO:0007669"/>
    <property type="project" value="UniProtKB-KW"/>
</dbReference>
<feature type="domain" description="FTP" evidence="14">
    <location>
        <begin position="74"/>
        <end position="120"/>
    </location>
</feature>
<evidence type="ECO:0000256" key="11">
    <source>
        <dbReference type="ARBA" id="ARBA00023145"/>
    </source>
</evidence>
<keyword evidence="5" id="KW-0645">Protease</keyword>
<keyword evidence="6" id="KW-0479">Metal-binding</keyword>
<dbReference type="PANTHER" id="PTHR33478:SF1">
    <property type="entry name" value="EXTRACELLULAR METALLOPROTEINASE MEP"/>
    <property type="match status" value="1"/>
</dbReference>
<dbReference type="Pfam" id="PF07504">
    <property type="entry name" value="FTP"/>
    <property type="match status" value="1"/>
</dbReference>
<dbReference type="AlphaFoldDB" id="A0A143PLM5"/>
<keyword evidence="9" id="KW-0862">Zinc</keyword>
<evidence type="ECO:0000256" key="6">
    <source>
        <dbReference type="ARBA" id="ARBA00022723"/>
    </source>
</evidence>
<dbReference type="SUPFAM" id="SSF52025">
    <property type="entry name" value="PA domain"/>
    <property type="match status" value="1"/>
</dbReference>
<dbReference type="InterPro" id="IPR003137">
    <property type="entry name" value="PA_domain"/>
</dbReference>
<dbReference type="CDD" id="cd04818">
    <property type="entry name" value="PA_subtilisin_1"/>
    <property type="match status" value="1"/>
</dbReference>
<comment type="subcellular location">
    <subcellularLocation>
        <location evidence="2">Secreted</location>
    </subcellularLocation>
</comment>
<evidence type="ECO:0000256" key="12">
    <source>
        <dbReference type="SAM" id="SignalP"/>
    </source>
</evidence>
<gene>
    <name evidence="15" type="primary">scpA_1</name>
    <name evidence="15" type="ORF">LuPra_01888</name>
</gene>
<dbReference type="GO" id="GO:0004222">
    <property type="term" value="F:metalloendopeptidase activity"/>
    <property type="evidence" value="ECO:0007669"/>
    <property type="project" value="InterPro"/>
</dbReference>
<evidence type="ECO:0000256" key="1">
    <source>
        <dbReference type="ARBA" id="ARBA00001947"/>
    </source>
</evidence>
<evidence type="ECO:0000256" key="2">
    <source>
        <dbReference type="ARBA" id="ARBA00004613"/>
    </source>
</evidence>
<dbReference type="RefSeq" id="WP_110170505.1">
    <property type="nucleotide sequence ID" value="NZ_CP015136.1"/>
</dbReference>
<dbReference type="PATRIC" id="fig|1813736.3.peg.1979"/>
<dbReference type="Gene3D" id="1.10.390.10">
    <property type="entry name" value="Neutral Protease Domain 2"/>
    <property type="match status" value="1"/>
</dbReference>
<keyword evidence="8 15" id="KW-0378">Hydrolase</keyword>
<evidence type="ECO:0000256" key="10">
    <source>
        <dbReference type="ARBA" id="ARBA00023049"/>
    </source>
</evidence>
<dbReference type="Pfam" id="PF02225">
    <property type="entry name" value="PA"/>
    <property type="match status" value="1"/>
</dbReference>
<evidence type="ECO:0000313" key="16">
    <source>
        <dbReference type="Proteomes" id="UP000076079"/>
    </source>
</evidence>
<dbReference type="SUPFAM" id="SSF55486">
    <property type="entry name" value="Metalloproteases ('zincins'), catalytic domain"/>
    <property type="match status" value="1"/>
</dbReference>
<feature type="signal peptide" evidence="12">
    <location>
        <begin position="1"/>
        <end position="24"/>
    </location>
</feature>
<dbReference type="GO" id="GO:0005615">
    <property type="term" value="C:extracellular space"/>
    <property type="evidence" value="ECO:0007669"/>
    <property type="project" value="InterPro"/>
</dbReference>
<evidence type="ECO:0000256" key="5">
    <source>
        <dbReference type="ARBA" id="ARBA00022670"/>
    </source>
</evidence>
<proteinExistence type="inferred from homology"/>
<accession>A0A143PLM5</accession>
<dbReference type="EMBL" id="CP015136">
    <property type="protein sequence ID" value="AMY08684.1"/>
    <property type="molecule type" value="Genomic_DNA"/>
</dbReference>
<dbReference type="PANTHER" id="PTHR33478">
    <property type="entry name" value="EXTRACELLULAR METALLOPROTEINASE MEP"/>
    <property type="match status" value="1"/>
</dbReference>
<feature type="domain" description="PA" evidence="13">
    <location>
        <begin position="428"/>
        <end position="513"/>
    </location>
</feature>
<dbReference type="EC" id="3.4.21.110" evidence="15"/>
<dbReference type="GO" id="GO:0008270">
    <property type="term" value="F:zinc ion binding"/>
    <property type="evidence" value="ECO:0007669"/>
    <property type="project" value="InterPro"/>
</dbReference>
<dbReference type="KEGG" id="abac:LuPra_01888"/>
<dbReference type="Pfam" id="PF02128">
    <property type="entry name" value="Peptidase_M36"/>
    <property type="match status" value="1"/>
</dbReference>
<dbReference type="InterPro" id="IPR046450">
    <property type="entry name" value="PA_dom_sf"/>
</dbReference>
<dbReference type="InterPro" id="IPR001842">
    <property type="entry name" value="Peptidase_M36"/>
</dbReference>
<dbReference type="Gene3D" id="3.10.170.10">
    <property type="match status" value="1"/>
</dbReference>
<organism evidence="15 16">
    <name type="scientific">Luteitalea pratensis</name>
    <dbReference type="NCBI Taxonomy" id="1855912"/>
    <lineage>
        <taxon>Bacteria</taxon>
        <taxon>Pseudomonadati</taxon>
        <taxon>Acidobacteriota</taxon>
        <taxon>Vicinamibacteria</taxon>
        <taxon>Vicinamibacterales</taxon>
        <taxon>Vicinamibacteraceae</taxon>
        <taxon>Luteitalea</taxon>
    </lineage>
</organism>
<dbReference type="InterPro" id="IPR027268">
    <property type="entry name" value="Peptidase_M4/M1_CTD_sf"/>
</dbReference>
<keyword evidence="16" id="KW-1185">Reference proteome</keyword>
<dbReference type="STRING" id="1855912.LuPra_01888"/>
<evidence type="ECO:0000259" key="13">
    <source>
        <dbReference type="Pfam" id="PF02225"/>
    </source>
</evidence>
<evidence type="ECO:0000256" key="7">
    <source>
        <dbReference type="ARBA" id="ARBA00022729"/>
    </source>
</evidence>
<feature type="chain" id="PRO_5007511597" evidence="12">
    <location>
        <begin position="25"/>
        <end position="743"/>
    </location>
</feature>
<dbReference type="Gene3D" id="3.50.30.30">
    <property type="match status" value="1"/>
</dbReference>
<evidence type="ECO:0000256" key="8">
    <source>
        <dbReference type="ARBA" id="ARBA00022801"/>
    </source>
</evidence>
<keyword evidence="7 12" id="KW-0732">Signal</keyword>
<keyword evidence="4" id="KW-0964">Secreted</keyword>
<evidence type="ECO:0000256" key="4">
    <source>
        <dbReference type="ARBA" id="ARBA00022525"/>
    </source>
</evidence>
<sequence precursor="true">MLRFSTLVWSGLLTAALFTSQAHAQVAGPFAAPEARVVRAPAGQSLAPVSGDPVAQVAAYLRAAGHDDATVASLVLASRDTVARTGVTHLRFTQRVSGLDVYGTYLKASVTATGALASVVENVVTVRAVGGPPLDGGEGRALAIGLQHVHGGAPTPPGLVRQDGNTSVFARTAFFHREPTVTRVAVPVGAALRRGYLVETWTARGNQLHHTLVGGDGAVLGVESRTASDSYNVFAIDPSKSQQLVVNGPAPAVKAPSPNGWLFAGTQATTNIAGNNVNAYVDANANNAADGGGVAVSDGNFLATFAAGQQPAVDPNKAVATQNLFYLNNVIHDVLYRHGFTESAGNFQESNFGLTGAGSDSVYAEVQDGSGTDNANFSTPADGSHPRMQMYIWSAPGDTQVAIGSKVFTAQNSSFTPLPSTTGVTGMLAIVNDGAGTTSDACERFARNALIGKIAIIDRGTCNFDLKVSNVARAGAIAAIVVNNADTGIFAMGGTTASKIPAVMVSLVDGAAIKAAGGSDGTVKKTTAAPINRDSSLDADIVDHEYGHGLTWRMIGSMSGPIAGAIGEGMGDVLSLLLNNSPTQYNASDDDVVGEYSAFTPTGIRSQPYNTYNRSYGDLTWTEVHLDGELYAAIGFRLRRNFLNDSAGSLPNLTTGEVLDHMVDGMNYTPAAPKYEDMRDGILDSIDNDAGLTASDKSRRKCLVWDGFADFGVGVGAKATVKRAGSITVSESFALPDGCNAVD</sequence>
<keyword evidence="10" id="KW-0482">Metalloprotease</keyword>
<comment type="cofactor">
    <cofactor evidence="1">
        <name>Zn(2+)</name>
        <dbReference type="ChEBI" id="CHEBI:29105"/>
    </cofactor>
</comment>
<evidence type="ECO:0000256" key="3">
    <source>
        <dbReference type="ARBA" id="ARBA00006006"/>
    </source>
</evidence>
<protein>
    <submittedName>
        <fullName evidence="15">C5a peptidase</fullName>
        <ecNumber evidence="15">3.4.21.110</ecNumber>
    </submittedName>
</protein>